<dbReference type="PROSITE" id="PS51257">
    <property type="entry name" value="PROKAR_LIPOPROTEIN"/>
    <property type="match status" value="1"/>
</dbReference>
<dbReference type="PROSITE" id="PS50093">
    <property type="entry name" value="PKD"/>
    <property type="match status" value="1"/>
</dbReference>
<proteinExistence type="predicted"/>
<reference evidence="3 4" key="1">
    <citation type="submission" date="2024-06" db="EMBL/GenBank/DDBJ databases">
        <title>Chitinophaga defluvii sp. nov., isolated from municipal sewage.</title>
        <authorList>
            <person name="Zhang L."/>
        </authorList>
    </citation>
    <scope>NUCLEOTIDE SEQUENCE [LARGE SCALE GENOMIC DNA]</scope>
    <source>
        <strain evidence="3 4">H8</strain>
    </source>
</reference>
<organism evidence="3 4">
    <name type="scientific">Chitinophaga defluvii</name>
    <dbReference type="NCBI Taxonomy" id="3163343"/>
    <lineage>
        <taxon>Bacteria</taxon>
        <taxon>Pseudomonadati</taxon>
        <taxon>Bacteroidota</taxon>
        <taxon>Chitinophagia</taxon>
        <taxon>Chitinophagales</taxon>
        <taxon>Chitinophagaceae</taxon>
        <taxon>Chitinophaga</taxon>
    </lineage>
</organism>
<evidence type="ECO:0000259" key="2">
    <source>
        <dbReference type="PROSITE" id="PS50093"/>
    </source>
</evidence>
<feature type="domain" description="PKD" evidence="2">
    <location>
        <begin position="194"/>
        <end position="235"/>
    </location>
</feature>
<accession>A0ABV2T272</accession>
<dbReference type="SUPFAM" id="SSF49299">
    <property type="entry name" value="PKD domain"/>
    <property type="match status" value="1"/>
</dbReference>
<dbReference type="EMBL" id="JBEXAC010000001">
    <property type="protein sequence ID" value="MET6997124.1"/>
    <property type="molecule type" value="Genomic_DNA"/>
</dbReference>
<comment type="caution">
    <text evidence="3">The sequence shown here is derived from an EMBL/GenBank/DDBJ whole genome shotgun (WGS) entry which is preliminary data.</text>
</comment>
<dbReference type="SMART" id="SM00089">
    <property type="entry name" value="PKD"/>
    <property type="match status" value="1"/>
</dbReference>
<evidence type="ECO:0000313" key="4">
    <source>
        <dbReference type="Proteomes" id="UP001549749"/>
    </source>
</evidence>
<dbReference type="InterPro" id="IPR035986">
    <property type="entry name" value="PKD_dom_sf"/>
</dbReference>
<dbReference type="InterPro" id="IPR022409">
    <property type="entry name" value="PKD/Chitinase_dom"/>
</dbReference>
<keyword evidence="1" id="KW-0175">Coiled coil</keyword>
<protein>
    <recommendedName>
        <fullName evidence="2">PKD domain-containing protein</fullName>
    </recommendedName>
</protein>
<dbReference type="Proteomes" id="UP001549749">
    <property type="component" value="Unassembled WGS sequence"/>
</dbReference>
<feature type="coiled-coil region" evidence="1">
    <location>
        <begin position="24"/>
        <end position="51"/>
    </location>
</feature>
<dbReference type="RefSeq" id="WP_354659763.1">
    <property type="nucleotide sequence ID" value="NZ_JBEXAC010000001.1"/>
</dbReference>
<dbReference type="Pfam" id="PF00801">
    <property type="entry name" value="PKD"/>
    <property type="match status" value="1"/>
</dbReference>
<name>A0ABV2T272_9BACT</name>
<gene>
    <name evidence="3" type="ORF">ABR189_07075</name>
</gene>
<evidence type="ECO:0000256" key="1">
    <source>
        <dbReference type="SAM" id="Coils"/>
    </source>
</evidence>
<evidence type="ECO:0000313" key="3">
    <source>
        <dbReference type="EMBL" id="MET6997124.1"/>
    </source>
</evidence>
<sequence length="525" mass="57477">MKKKILQCACAAMLLFTGCYKDDINGLKDDINLIKEQLAKYETLLNALNSRLYITSYETTGDKYIITLSDGTKLNVGNSPAFITVGANGNWLIDGIDSKVPAQGDQPQLSIGENGNWAIDGTDTGVKTNTTVKAGVTSIMAIVKANELMTFIFSDGKSIQLKSTAPEVNITTPIGGFVFDKMKWIKIAATVKYDEGAAYSWTLGTDTLSKTQELLHVFAKPGSYLLKFSAKNGIGTGQQEIVVTIKDKQYTNGVAKVFEYLPAPGQFVNTLPAWVTGEDQEALNAKAENALKDNSLVHLGGFGGYVVMGFDHTIVNTPGENSFLVKGNAFNNWSEPGIIMVSYDANGNGLPDDEWFEIAGSEYNHPKTVKNYKITYYKPDENKIKTPNNKYPYLTDTTYIKWKDNQGKSGYLSKNSFHNQSYYPQWKGDSITFTGTKLTEDNVTDLSGTGSYFVSPAFAFGYADNWGNGDDRAKIKIDWAVDAAGNPVKLKGVDFIKVYTGMRAEGGWLGEISTEIAGVDDLNLK</sequence>
<keyword evidence="4" id="KW-1185">Reference proteome</keyword>
<dbReference type="InterPro" id="IPR000601">
    <property type="entry name" value="PKD_dom"/>
</dbReference>